<name>A0A212CPQ1_CEREH</name>
<evidence type="ECO:0000313" key="1">
    <source>
        <dbReference type="EMBL" id="OWK08027.1"/>
    </source>
</evidence>
<keyword evidence="2" id="KW-1185">Reference proteome</keyword>
<dbReference type="EMBL" id="MKHE01000015">
    <property type="protein sequence ID" value="OWK08027.1"/>
    <property type="molecule type" value="Genomic_DNA"/>
</dbReference>
<reference evidence="1 2" key="1">
    <citation type="journal article" date="2018" name="Mol. Genet. Genomics">
        <title>The red deer Cervus elaphus genome CerEla1.0: sequencing, annotating, genes, and chromosomes.</title>
        <authorList>
            <person name="Bana N.A."/>
            <person name="Nyiri A."/>
            <person name="Nagy J."/>
            <person name="Frank K."/>
            <person name="Nagy T."/>
            <person name="Steger V."/>
            <person name="Schiller M."/>
            <person name="Lakatos P."/>
            <person name="Sugar L."/>
            <person name="Horn P."/>
            <person name="Barta E."/>
            <person name="Orosz L."/>
        </authorList>
    </citation>
    <scope>NUCLEOTIDE SEQUENCE [LARGE SCALE GENOMIC DNA]</scope>
    <source>
        <strain evidence="1">Hungarian</strain>
    </source>
</reference>
<dbReference type="Proteomes" id="UP000242450">
    <property type="component" value="Chromosome 15"/>
</dbReference>
<dbReference type="AlphaFoldDB" id="A0A212CPQ1"/>
<accession>A0A212CPQ1</accession>
<evidence type="ECO:0000313" key="2">
    <source>
        <dbReference type="Proteomes" id="UP000242450"/>
    </source>
</evidence>
<sequence length="112" mass="12372">MSEQGLLVCGPLWNEQVRPPGMFANCKYCYSKLLLPGARNCEHCLVSSADQRRNSSPPPAFCFRELLLAPAPPRRTIRYLPGVSSTVGIPRCSLSHTKLHPSLFDVCSVECP</sequence>
<organism evidence="1 2">
    <name type="scientific">Cervus elaphus hippelaphus</name>
    <name type="common">European red deer</name>
    <dbReference type="NCBI Taxonomy" id="46360"/>
    <lineage>
        <taxon>Eukaryota</taxon>
        <taxon>Metazoa</taxon>
        <taxon>Chordata</taxon>
        <taxon>Craniata</taxon>
        <taxon>Vertebrata</taxon>
        <taxon>Euteleostomi</taxon>
        <taxon>Mammalia</taxon>
        <taxon>Eutheria</taxon>
        <taxon>Laurasiatheria</taxon>
        <taxon>Artiodactyla</taxon>
        <taxon>Ruminantia</taxon>
        <taxon>Pecora</taxon>
        <taxon>Cervidae</taxon>
        <taxon>Cervinae</taxon>
        <taxon>Cervus</taxon>
    </lineage>
</organism>
<comment type="caution">
    <text evidence="1">The sequence shown here is derived from an EMBL/GenBank/DDBJ whole genome shotgun (WGS) entry which is preliminary data.</text>
</comment>
<protein>
    <submittedName>
        <fullName evidence="1">Uncharacterized protein</fullName>
    </submittedName>
</protein>
<proteinExistence type="predicted"/>
<gene>
    <name evidence="1" type="ORF">Celaphus_00008180</name>
</gene>